<keyword evidence="2" id="KW-0378">Hydrolase</keyword>
<keyword evidence="1" id="KW-0547">Nucleotide-binding</keyword>
<evidence type="ECO:0000313" key="7">
    <source>
        <dbReference type="EMBL" id="KZL83351.1"/>
    </source>
</evidence>
<evidence type="ECO:0000259" key="6">
    <source>
        <dbReference type="PROSITE" id="PS51192"/>
    </source>
</evidence>
<protein>
    <submittedName>
        <fullName evidence="7">Dead deah box helicase</fullName>
    </submittedName>
</protein>
<dbReference type="SUPFAM" id="SSF52540">
    <property type="entry name" value="P-loop containing nucleoside triphosphate hydrolases"/>
    <property type="match status" value="1"/>
</dbReference>
<proteinExistence type="predicted"/>
<keyword evidence="8" id="KW-1185">Reference proteome</keyword>
<comment type="caution">
    <text evidence="7">The sequence shown here is derived from an EMBL/GenBank/DDBJ whole genome shotgun (WGS) entry which is preliminary data.</text>
</comment>
<feature type="region of interest" description="Disordered" evidence="5">
    <location>
        <begin position="455"/>
        <end position="482"/>
    </location>
</feature>
<evidence type="ECO:0000256" key="4">
    <source>
        <dbReference type="ARBA" id="ARBA00022840"/>
    </source>
</evidence>
<evidence type="ECO:0000256" key="5">
    <source>
        <dbReference type="SAM" id="MobiDB-lite"/>
    </source>
</evidence>
<name>A0A167D2T7_COLIC</name>
<feature type="domain" description="Helicase ATP-binding" evidence="6">
    <location>
        <begin position="580"/>
        <end position="753"/>
    </location>
</feature>
<dbReference type="GO" id="GO:0016787">
    <property type="term" value="F:hydrolase activity"/>
    <property type="evidence" value="ECO:0007669"/>
    <property type="project" value="UniProtKB-KW"/>
</dbReference>
<dbReference type="InterPro" id="IPR052431">
    <property type="entry name" value="SKI2_subfamily_helicases"/>
</dbReference>
<dbReference type="Gene3D" id="3.40.50.300">
    <property type="entry name" value="P-loop containing nucleotide triphosphate hydrolases"/>
    <property type="match status" value="1"/>
</dbReference>
<dbReference type="GO" id="GO:0004386">
    <property type="term" value="F:helicase activity"/>
    <property type="evidence" value="ECO:0007669"/>
    <property type="project" value="UniProtKB-KW"/>
</dbReference>
<evidence type="ECO:0000256" key="3">
    <source>
        <dbReference type="ARBA" id="ARBA00022806"/>
    </source>
</evidence>
<dbReference type="FunFam" id="3.40.50.300:FF:001039">
    <property type="entry name" value="ATP-dependent RNA helicase DDX60"/>
    <property type="match status" value="1"/>
</dbReference>
<feature type="compositionally biased region" description="Basic residues" evidence="5">
    <location>
        <begin position="455"/>
        <end position="466"/>
    </location>
</feature>
<dbReference type="PANTHER" id="PTHR44533">
    <property type="entry name" value="DEAD/H RNA HELICASE, PUTATIVE-RELATED"/>
    <property type="match status" value="1"/>
</dbReference>
<dbReference type="InterPro" id="IPR014001">
    <property type="entry name" value="Helicase_ATP-bd"/>
</dbReference>
<dbReference type="GO" id="GO:0005524">
    <property type="term" value="F:ATP binding"/>
    <property type="evidence" value="ECO:0007669"/>
    <property type="project" value="UniProtKB-KW"/>
</dbReference>
<accession>A0A167D2T7</accession>
<evidence type="ECO:0000256" key="2">
    <source>
        <dbReference type="ARBA" id="ARBA00022801"/>
    </source>
</evidence>
<dbReference type="Proteomes" id="UP000076584">
    <property type="component" value="Unassembled WGS sequence"/>
</dbReference>
<evidence type="ECO:0000313" key="8">
    <source>
        <dbReference type="Proteomes" id="UP000076584"/>
    </source>
</evidence>
<sequence length="1105" mass="125677">MQFMRLSKLKERGCNFHIIWFDNHRDFAVPPDALEVNVHKYLLTRVVLIEHLRRPEPAADINPRSADLDAPMSFVFPSIASAEFRQYRSQYHLHLIMLSDGRPSELNGALETKFLGIMHLFAQHQYSLAFIDDTEFRSSKVYAHVATPPNCQIWIPVYEPFPFPRPDLDCRRVMERLPSLFLPWKNQRQGRATDAREEVAVIACASILLKKPSAVNERRVAAFLVHIALMNHIILAQRSCASPTKYDDPSGHNEFLEDFSNVAIVLVQLWAGTNIGRCTNWEVHDLVDGRLYYQVLNNLESCRLPVDLSPYIQVVRNLTGADVQRHLQHCTILPKPDPGLQVVGSSVPALPFILPFSHPVLDKYLEEIKLKTETLLNSTNLGYKISQELTHWHNAKKRVDPKNVTRKPPGYFARKRNQNHMADTIAYSASLTNASGKNINPEPVVVQRADESVQKKHHTALPRNKKQVTMSGAAKGRQEAQKIEARKLHTRSIAILKNWDNQCRNFEREQSVANRYWKVLSYLSNLSEEDKQSIGGEVFLYICNILSRKLSYRTHDKPFSDAAPDSRVPFRPDAWQRKVLDAIDADKSLFVVAPTSAGKTFISFYAMKKVLQANDDDVLVYVAPTKALVNQIAAEIQARFSKSYRHEGRSVWAIHTRDYRVNSPIGCQVLVTVPHILQIMLLAPSNAQNAKSWARRVKRIIFDEVHCIGQAEDGIIWEQLLLLAPCPIIALSATVGNPLEFKEWLAGTQKAKGFDLDMIVHNTRYSDLRNFLYQPPTEQEFVGLKPVERLPIPGLDAETGDDVCFAFMHPIGSIVNITKDSLDDASLEPRDCLQLWRTMINNQTDKYQVKKELTPELALPGLVKKSDTIQWGSALKEQLWEWMIDPRSPILNVCNELKPQTIKRNKTRVPADSTESTEVPNVISPASLSLLVDLRSRGALPAILFNYDRVGCEKILFKILQLLQNAEQIYKNTSRKWSEKMTAYKKWKKARETNSARKGAKVLRNNDNAKSKEDVQAAKDSGAAMTRADLARDGANSEISPWENFDPELPLRQFSFADTTKITQEELEERIRSLDGQGIRPSFIHALHRGLAVHHAGMNRQYRQV</sequence>
<organism evidence="7 8">
    <name type="scientific">Colletotrichum incanum</name>
    <name type="common">Soybean anthracnose fungus</name>
    <dbReference type="NCBI Taxonomy" id="1573173"/>
    <lineage>
        <taxon>Eukaryota</taxon>
        <taxon>Fungi</taxon>
        <taxon>Dikarya</taxon>
        <taxon>Ascomycota</taxon>
        <taxon>Pezizomycotina</taxon>
        <taxon>Sordariomycetes</taxon>
        <taxon>Hypocreomycetidae</taxon>
        <taxon>Glomerellales</taxon>
        <taxon>Glomerellaceae</taxon>
        <taxon>Colletotrichum</taxon>
        <taxon>Colletotrichum spaethianum species complex</taxon>
    </lineage>
</organism>
<evidence type="ECO:0000256" key="1">
    <source>
        <dbReference type="ARBA" id="ARBA00022741"/>
    </source>
</evidence>
<dbReference type="STRING" id="1573173.A0A167D2T7"/>
<keyword evidence="3 7" id="KW-0347">Helicase</keyword>
<dbReference type="AlphaFoldDB" id="A0A167D2T7"/>
<reference evidence="7 8" key="1">
    <citation type="submission" date="2015-06" db="EMBL/GenBank/DDBJ databases">
        <title>Survival trade-offs in plant roots during colonization by closely related pathogenic and mutualistic fungi.</title>
        <authorList>
            <person name="Hacquard S."/>
            <person name="Kracher B."/>
            <person name="Hiruma K."/>
            <person name="Weinman A."/>
            <person name="Muench P."/>
            <person name="Garrido Oter R."/>
            <person name="Ver Loren van Themaat E."/>
            <person name="Dallerey J.-F."/>
            <person name="Damm U."/>
            <person name="Henrissat B."/>
            <person name="Lespinet O."/>
            <person name="Thon M."/>
            <person name="Kemen E."/>
            <person name="McHardy A.C."/>
            <person name="Schulze-Lefert P."/>
            <person name="O'Connell R.J."/>
        </authorList>
    </citation>
    <scope>NUCLEOTIDE SEQUENCE [LARGE SCALE GENOMIC DNA]</scope>
    <source>
        <strain evidence="7 8">MAFF 238704</strain>
    </source>
</reference>
<dbReference type="GO" id="GO:0003676">
    <property type="term" value="F:nucleic acid binding"/>
    <property type="evidence" value="ECO:0007669"/>
    <property type="project" value="InterPro"/>
</dbReference>
<dbReference type="CDD" id="cd18025">
    <property type="entry name" value="DEXHc_DDX60"/>
    <property type="match status" value="1"/>
</dbReference>
<dbReference type="EMBL" id="LFIW01001147">
    <property type="protein sequence ID" value="KZL83351.1"/>
    <property type="molecule type" value="Genomic_DNA"/>
</dbReference>
<dbReference type="InterPro" id="IPR027417">
    <property type="entry name" value="P-loop_NTPase"/>
</dbReference>
<dbReference type="PANTHER" id="PTHR44533:SF4">
    <property type="entry name" value="DEAD_H RNA HELICASE, PUTATIVE-RELATED"/>
    <property type="match status" value="1"/>
</dbReference>
<dbReference type="Pfam" id="PF00270">
    <property type="entry name" value="DEAD"/>
    <property type="match status" value="1"/>
</dbReference>
<dbReference type="GO" id="GO:0005737">
    <property type="term" value="C:cytoplasm"/>
    <property type="evidence" value="ECO:0007669"/>
    <property type="project" value="TreeGrafter"/>
</dbReference>
<gene>
    <name evidence="7" type="ORF">CI238_12058</name>
</gene>
<dbReference type="PROSITE" id="PS51192">
    <property type="entry name" value="HELICASE_ATP_BIND_1"/>
    <property type="match status" value="1"/>
</dbReference>
<dbReference type="InterPro" id="IPR011545">
    <property type="entry name" value="DEAD/DEAH_box_helicase_dom"/>
</dbReference>
<dbReference type="SMART" id="SM00487">
    <property type="entry name" value="DEXDc"/>
    <property type="match status" value="1"/>
</dbReference>
<keyword evidence="4" id="KW-0067">ATP-binding</keyword>